<dbReference type="InterPro" id="IPR034457">
    <property type="entry name" value="Organic_radical-activating"/>
</dbReference>
<evidence type="ECO:0000313" key="9">
    <source>
        <dbReference type="EMBL" id="OGL45438.1"/>
    </source>
</evidence>
<dbReference type="EMBL" id="MGDD01000177">
    <property type="protein sequence ID" value="OGL45438.1"/>
    <property type="molecule type" value="Genomic_DNA"/>
</dbReference>
<evidence type="ECO:0000256" key="6">
    <source>
        <dbReference type="ARBA" id="ARBA00023014"/>
    </source>
</evidence>
<dbReference type="NCBIfam" id="TIGR04337">
    <property type="entry name" value="AmmeMemoSam_rS"/>
    <property type="match status" value="1"/>
</dbReference>
<feature type="chain" id="PRO_5009532286" evidence="7">
    <location>
        <begin position="28"/>
        <end position="282"/>
    </location>
</feature>
<dbReference type="PANTHER" id="PTHR30352:SF5">
    <property type="entry name" value="PYRUVATE FORMATE-LYASE 1-ACTIVATING ENZYME"/>
    <property type="match status" value="1"/>
</dbReference>
<evidence type="ECO:0000259" key="8">
    <source>
        <dbReference type="PROSITE" id="PS51918"/>
    </source>
</evidence>
<feature type="signal peptide" evidence="7">
    <location>
        <begin position="1"/>
        <end position="27"/>
    </location>
</feature>
<dbReference type="GO" id="GO:0003824">
    <property type="term" value="F:catalytic activity"/>
    <property type="evidence" value="ECO:0007669"/>
    <property type="project" value="InterPro"/>
</dbReference>
<keyword evidence="3" id="KW-0949">S-adenosyl-L-methionine</keyword>
<keyword evidence="4" id="KW-0479">Metal-binding</keyword>
<dbReference type="PROSITE" id="PS51918">
    <property type="entry name" value="RADICAL_SAM"/>
    <property type="match status" value="1"/>
</dbReference>
<dbReference type="InterPro" id="IPR007197">
    <property type="entry name" value="rSAM"/>
</dbReference>
<dbReference type="AlphaFoldDB" id="A0A1F7RWL1"/>
<gene>
    <name evidence="9" type="ORF">A2161_03365</name>
</gene>
<accession>A0A1F7RWL1</accession>
<dbReference type="SFLD" id="SFLDS00029">
    <property type="entry name" value="Radical_SAM"/>
    <property type="match status" value="1"/>
</dbReference>
<keyword evidence="6" id="KW-0411">Iron-sulfur</keyword>
<protein>
    <submittedName>
        <fullName evidence="9">AmmeMemoRadiSam system radical SAM enzyme</fullName>
    </submittedName>
</protein>
<sequence>MNKYSRRKFFGQTAVAGSLLFVPNISAAPLSMIFQPGAGDNPENNGFHGTPALYYKKLDHKKIQCELCPKKCEVADLERGYCGVRENQQGSYYTLVHSRPCAMHIDPIEKKPFFHFLPGTTALSLATAGCNMNCKFCQNWDISQVRPEQVKSFYSPPEKLVEAAKENGCKSISYTYSEPVIFYEYMLDTAKLTKNTKIKSTVVSNGYINEEPLKELCRYIDAMKVDLKAFNDTFYKDICSGTLKPVLESLKILVQQKVWTEIVYLVIPKLNDDLNDIKNMSK</sequence>
<dbReference type="SUPFAM" id="SSF102114">
    <property type="entry name" value="Radical SAM enzymes"/>
    <property type="match status" value="1"/>
</dbReference>
<dbReference type="PANTHER" id="PTHR30352">
    <property type="entry name" value="PYRUVATE FORMATE-LYASE-ACTIVATING ENZYME"/>
    <property type="match status" value="1"/>
</dbReference>
<dbReference type="Gene3D" id="3.20.20.70">
    <property type="entry name" value="Aldolase class I"/>
    <property type="match status" value="1"/>
</dbReference>
<keyword evidence="7" id="KW-0732">Signal</keyword>
<evidence type="ECO:0000256" key="7">
    <source>
        <dbReference type="SAM" id="SignalP"/>
    </source>
</evidence>
<feature type="domain" description="Radical SAM core" evidence="8">
    <location>
        <begin position="115"/>
        <end position="282"/>
    </location>
</feature>
<dbReference type="Pfam" id="PF04055">
    <property type="entry name" value="Radical_SAM"/>
    <property type="match status" value="1"/>
</dbReference>
<evidence type="ECO:0000256" key="1">
    <source>
        <dbReference type="ARBA" id="ARBA00001966"/>
    </source>
</evidence>
<comment type="caution">
    <text evidence="9">The sequence shown here is derived from an EMBL/GenBank/DDBJ whole genome shotgun (WGS) entry which is preliminary data.</text>
</comment>
<evidence type="ECO:0000256" key="5">
    <source>
        <dbReference type="ARBA" id="ARBA00023004"/>
    </source>
</evidence>
<dbReference type="Proteomes" id="UP000179266">
    <property type="component" value="Unassembled WGS sequence"/>
</dbReference>
<feature type="non-terminal residue" evidence="9">
    <location>
        <position position="282"/>
    </location>
</feature>
<evidence type="ECO:0000256" key="4">
    <source>
        <dbReference type="ARBA" id="ARBA00022723"/>
    </source>
</evidence>
<reference evidence="9 10" key="1">
    <citation type="journal article" date="2016" name="Nat. Commun.">
        <title>Thousands of microbial genomes shed light on interconnected biogeochemical processes in an aquifer system.</title>
        <authorList>
            <person name="Anantharaman K."/>
            <person name="Brown C.T."/>
            <person name="Hug L.A."/>
            <person name="Sharon I."/>
            <person name="Castelle C.J."/>
            <person name="Probst A.J."/>
            <person name="Thomas B.C."/>
            <person name="Singh A."/>
            <person name="Wilkins M.J."/>
            <person name="Karaoz U."/>
            <person name="Brodie E.L."/>
            <person name="Williams K.H."/>
            <person name="Hubbard S.S."/>
            <person name="Banfield J.F."/>
        </authorList>
    </citation>
    <scope>NUCLEOTIDE SEQUENCE [LARGE SCALE GENOMIC DNA]</scope>
</reference>
<dbReference type="GO" id="GO:0051539">
    <property type="term" value="F:4 iron, 4 sulfur cluster binding"/>
    <property type="evidence" value="ECO:0007669"/>
    <property type="project" value="UniProtKB-KW"/>
</dbReference>
<evidence type="ECO:0000256" key="3">
    <source>
        <dbReference type="ARBA" id="ARBA00022691"/>
    </source>
</evidence>
<keyword evidence="2" id="KW-0004">4Fe-4S</keyword>
<organism evidence="9 10">
    <name type="scientific">Candidatus Schekmanbacteria bacterium RBG_13_48_7</name>
    <dbReference type="NCBI Taxonomy" id="1817878"/>
    <lineage>
        <taxon>Bacteria</taxon>
        <taxon>Candidatus Schekmaniibacteriota</taxon>
    </lineage>
</organism>
<dbReference type="InterPro" id="IPR013785">
    <property type="entry name" value="Aldolase_TIM"/>
</dbReference>
<evidence type="ECO:0000313" key="10">
    <source>
        <dbReference type="Proteomes" id="UP000179266"/>
    </source>
</evidence>
<proteinExistence type="predicted"/>
<keyword evidence="5" id="KW-0408">Iron</keyword>
<dbReference type="InterPro" id="IPR058240">
    <property type="entry name" value="rSAM_sf"/>
</dbReference>
<dbReference type="GO" id="GO:0046872">
    <property type="term" value="F:metal ion binding"/>
    <property type="evidence" value="ECO:0007669"/>
    <property type="project" value="UniProtKB-KW"/>
</dbReference>
<name>A0A1F7RWL1_9BACT</name>
<comment type="cofactor">
    <cofactor evidence="1">
        <name>[4Fe-4S] cluster</name>
        <dbReference type="ChEBI" id="CHEBI:49883"/>
    </cofactor>
</comment>
<dbReference type="InterPro" id="IPR027596">
    <property type="entry name" value="AmmeMemoSam_rS"/>
</dbReference>
<evidence type="ECO:0000256" key="2">
    <source>
        <dbReference type="ARBA" id="ARBA00022485"/>
    </source>
</evidence>
<dbReference type="CDD" id="cd01335">
    <property type="entry name" value="Radical_SAM"/>
    <property type="match status" value="1"/>
</dbReference>
<dbReference type="SFLD" id="SFLDG01101">
    <property type="entry name" value="Uncharacterised_Radical_SAM_Su"/>
    <property type="match status" value="1"/>
</dbReference>